<evidence type="ECO:0000313" key="1">
    <source>
        <dbReference type="EMBL" id="GAA0185583.1"/>
    </source>
</evidence>
<comment type="caution">
    <text evidence="1">The sequence shown here is derived from an EMBL/GenBank/DDBJ whole genome shotgun (WGS) entry which is preliminary data.</text>
</comment>
<dbReference type="AlphaFoldDB" id="A0AAV3RV50"/>
<proteinExistence type="predicted"/>
<reference evidence="1 2" key="1">
    <citation type="submission" date="2024-01" db="EMBL/GenBank/DDBJ databases">
        <title>The complete chloroplast genome sequence of Lithospermum erythrorhizon: insights into the phylogenetic relationship among Boraginaceae species and the maternal lineages of purple gromwells.</title>
        <authorList>
            <person name="Okada T."/>
            <person name="Watanabe K."/>
        </authorList>
    </citation>
    <scope>NUCLEOTIDE SEQUENCE [LARGE SCALE GENOMIC DNA]</scope>
</reference>
<dbReference type="Proteomes" id="UP001454036">
    <property type="component" value="Unassembled WGS sequence"/>
</dbReference>
<protein>
    <submittedName>
        <fullName evidence="1">Uncharacterized protein</fullName>
    </submittedName>
</protein>
<accession>A0AAV3RV50</accession>
<organism evidence="1 2">
    <name type="scientific">Lithospermum erythrorhizon</name>
    <name type="common">Purple gromwell</name>
    <name type="synonym">Lithospermum officinale var. erythrorhizon</name>
    <dbReference type="NCBI Taxonomy" id="34254"/>
    <lineage>
        <taxon>Eukaryota</taxon>
        <taxon>Viridiplantae</taxon>
        <taxon>Streptophyta</taxon>
        <taxon>Embryophyta</taxon>
        <taxon>Tracheophyta</taxon>
        <taxon>Spermatophyta</taxon>
        <taxon>Magnoliopsida</taxon>
        <taxon>eudicotyledons</taxon>
        <taxon>Gunneridae</taxon>
        <taxon>Pentapetalae</taxon>
        <taxon>asterids</taxon>
        <taxon>lamiids</taxon>
        <taxon>Boraginales</taxon>
        <taxon>Boraginaceae</taxon>
        <taxon>Boraginoideae</taxon>
        <taxon>Lithospermeae</taxon>
        <taxon>Lithospermum</taxon>
    </lineage>
</organism>
<dbReference type="EMBL" id="BAABME010012846">
    <property type="protein sequence ID" value="GAA0185583.1"/>
    <property type="molecule type" value="Genomic_DNA"/>
</dbReference>
<gene>
    <name evidence="1" type="ORF">LIER_32871</name>
</gene>
<keyword evidence="2" id="KW-1185">Reference proteome</keyword>
<evidence type="ECO:0000313" key="2">
    <source>
        <dbReference type="Proteomes" id="UP001454036"/>
    </source>
</evidence>
<name>A0AAV3RV50_LITER</name>
<sequence>MSETMARVLYMIGTWVSLNLGQFIFDQTVQHAQSHAVLKLIAYLSMLRSIMEAQHSDIVAAHDEEAPIQGLSLSAPSCCREHMLLTFP</sequence>